<keyword evidence="2" id="KW-1185">Reference proteome</keyword>
<reference evidence="1" key="1">
    <citation type="submission" date="2022-06" db="EMBL/GenBank/DDBJ databases">
        <title>Genome Sequence of Candolleomyces eurysporus.</title>
        <authorList>
            <person name="Buettner E."/>
        </authorList>
    </citation>
    <scope>NUCLEOTIDE SEQUENCE</scope>
    <source>
        <strain evidence="1">VTCC 930004</strain>
    </source>
</reference>
<evidence type="ECO:0000313" key="2">
    <source>
        <dbReference type="Proteomes" id="UP001140091"/>
    </source>
</evidence>
<evidence type="ECO:0000313" key="1">
    <source>
        <dbReference type="EMBL" id="KAJ2932235.1"/>
    </source>
</evidence>
<dbReference type="OrthoDB" id="2977329at2759"/>
<dbReference type="AlphaFoldDB" id="A0A9W8JCJ6"/>
<name>A0A9W8JCJ6_9AGAR</name>
<feature type="non-terminal residue" evidence="1">
    <location>
        <position position="395"/>
    </location>
</feature>
<protein>
    <recommendedName>
        <fullName evidence="3">F-box domain-containing protein</fullName>
    </recommendedName>
</protein>
<evidence type="ECO:0008006" key="3">
    <source>
        <dbReference type="Google" id="ProtNLM"/>
    </source>
</evidence>
<comment type="caution">
    <text evidence="1">The sequence shown here is derived from an EMBL/GenBank/DDBJ whole genome shotgun (WGS) entry which is preliminary data.</text>
</comment>
<dbReference type="EMBL" id="JANBPK010000777">
    <property type="protein sequence ID" value="KAJ2932235.1"/>
    <property type="molecule type" value="Genomic_DNA"/>
</dbReference>
<organism evidence="1 2">
    <name type="scientific">Candolleomyces eurysporus</name>
    <dbReference type="NCBI Taxonomy" id="2828524"/>
    <lineage>
        <taxon>Eukaryota</taxon>
        <taxon>Fungi</taxon>
        <taxon>Dikarya</taxon>
        <taxon>Basidiomycota</taxon>
        <taxon>Agaricomycotina</taxon>
        <taxon>Agaricomycetes</taxon>
        <taxon>Agaricomycetidae</taxon>
        <taxon>Agaricales</taxon>
        <taxon>Agaricineae</taxon>
        <taxon>Psathyrellaceae</taxon>
        <taxon>Candolleomyces</taxon>
    </lineage>
</organism>
<accession>A0A9W8JCJ6</accession>
<dbReference type="Proteomes" id="UP001140091">
    <property type="component" value="Unassembled WGS sequence"/>
</dbReference>
<proteinExistence type="predicted"/>
<gene>
    <name evidence="1" type="ORF">H1R20_g4847</name>
</gene>
<sequence>MHPTHPSMSYPPLLFPQELVDLIIEHAAEDTGSLLSCALTCSSFYPASRRSLFSQIELDMHTKPNVMSYSARLNHALTRNPHLLPLIKSVVVKRMFAHERGSPCFLQQDSDSLEILLKLSHLRQLTLVGHIHKDWALLPPNLRTIIASICHSARLEHLTIDSLSNFPAYLLSSCMSLRQVELTSMSTLCHDSFSTIPNRISLESLTLNYSDAFGLTKFVNWMFQTGCNVDLSRLRRLIVNVRRQHAYSWCVLASKTPFLEELEFSVIVPASSSPATSNVYRDIELTSFTSIRYLSINFRIQDPCDCDSLSWVIPQLLRSIPVSSPIERLVLSFSPVPSLRLNKESEKAPPRKIDIPVARRNFRDLRSCEIHLSGIKAKVESHLAEILKTFFVSKP</sequence>